<reference evidence="1 2" key="1">
    <citation type="journal article" date="2016" name="Mol. Biol. Evol.">
        <title>Comparative Genomics of Early-Diverging Mushroom-Forming Fungi Provides Insights into the Origins of Lignocellulose Decay Capabilities.</title>
        <authorList>
            <person name="Nagy L.G."/>
            <person name="Riley R."/>
            <person name="Tritt A."/>
            <person name="Adam C."/>
            <person name="Daum C."/>
            <person name="Floudas D."/>
            <person name="Sun H."/>
            <person name="Yadav J.S."/>
            <person name="Pangilinan J."/>
            <person name="Larsson K.H."/>
            <person name="Matsuura K."/>
            <person name="Barry K."/>
            <person name="Labutti K."/>
            <person name="Kuo R."/>
            <person name="Ohm R.A."/>
            <person name="Bhattacharya S.S."/>
            <person name="Shirouzu T."/>
            <person name="Yoshinaga Y."/>
            <person name="Martin F.M."/>
            <person name="Grigoriev I.V."/>
            <person name="Hibbett D.S."/>
        </authorList>
    </citation>
    <scope>NUCLEOTIDE SEQUENCE [LARGE SCALE GENOMIC DNA]</scope>
    <source>
        <strain evidence="1 2">TUFC12733</strain>
    </source>
</reference>
<dbReference type="Proteomes" id="UP000076738">
    <property type="component" value="Unassembled WGS sequence"/>
</dbReference>
<dbReference type="AlphaFoldDB" id="A0A167LKZ0"/>
<keyword evidence="2" id="KW-1185">Reference proteome</keyword>
<organism evidence="1 2">
    <name type="scientific">Calocera viscosa (strain TUFC12733)</name>
    <dbReference type="NCBI Taxonomy" id="1330018"/>
    <lineage>
        <taxon>Eukaryota</taxon>
        <taxon>Fungi</taxon>
        <taxon>Dikarya</taxon>
        <taxon>Basidiomycota</taxon>
        <taxon>Agaricomycotina</taxon>
        <taxon>Dacrymycetes</taxon>
        <taxon>Dacrymycetales</taxon>
        <taxon>Dacrymycetaceae</taxon>
        <taxon>Calocera</taxon>
    </lineage>
</organism>
<evidence type="ECO:0000313" key="2">
    <source>
        <dbReference type="Proteomes" id="UP000076738"/>
    </source>
</evidence>
<sequence>MNSQGPRISSKPLMTALCHTTPTFHVCPPRPFGLYVHQRSRCSLRTSMPGTVRDRASSSRSVWALGPTAHIQNSGVQNPAPGVLTRQTRGESMCPSRADSFCSVRVHLLARAGSAASRSLCYNWVQASECSQHLPGMRSFKVIRRQLSRLLFDRTHSAG</sequence>
<dbReference type="EMBL" id="KV417287">
    <property type="protein sequence ID" value="KZO95793.1"/>
    <property type="molecule type" value="Genomic_DNA"/>
</dbReference>
<accession>A0A167LKZ0</accession>
<gene>
    <name evidence="1" type="ORF">CALVIDRAFT_152604</name>
</gene>
<name>A0A167LKZ0_CALVF</name>
<proteinExistence type="predicted"/>
<protein>
    <submittedName>
        <fullName evidence="1">Uncharacterized protein</fullName>
    </submittedName>
</protein>
<evidence type="ECO:0000313" key="1">
    <source>
        <dbReference type="EMBL" id="KZO95793.1"/>
    </source>
</evidence>